<reference evidence="2 3" key="1">
    <citation type="submission" date="2018-08" db="EMBL/GenBank/DDBJ databases">
        <title>Genome and evolution of the arbuscular mycorrhizal fungus Diversispora epigaea (formerly Glomus versiforme) and its bacterial endosymbionts.</title>
        <authorList>
            <person name="Sun X."/>
            <person name="Fei Z."/>
            <person name="Harrison M."/>
        </authorList>
    </citation>
    <scope>NUCLEOTIDE SEQUENCE [LARGE SCALE GENOMIC DNA]</scope>
    <source>
        <strain evidence="2 3">IT104</strain>
    </source>
</reference>
<dbReference type="EMBL" id="PQFF01000089">
    <property type="protein sequence ID" value="RHZ83413.1"/>
    <property type="molecule type" value="Genomic_DNA"/>
</dbReference>
<dbReference type="InterPro" id="IPR021027">
    <property type="entry name" value="Transposase_put_HTH"/>
</dbReference>
<sequence>MVLSTDVSAKNNEAGKDLWQDIMECIVEKGEKLPKPKSIKNSKKIKSSKITVDKAQRIRLFPTQEERLKLKCWIETARWTYNHCLVAVEKESIEKKKEKSVGTMSQC</sequence>
<evidence type="ECO:0000313" key="3">
    <source>
        <dbReference type="Proteomes" id="UP000266861"/>
    </source>
</evidence>
<comment type="caution">
    <text evidence="2">The sequence shown here is derived from an EMBL/GenBank/DDBJ whole genome shotgun (WGS) entry which is preliminary data.</text>
</comment>
<gene>
    <name evidence="2" type="ORF">Glove_94g44</name>
</gene>
<dbReference type="Proteomes" id="UP000266861">
    <property type="component" value="Unassembled WGS sequence"/>
</dbReference>
<organism evidence="2 3">
    <name type="scientific">Diversispora epigaea</name>
    <dbReference type="NCBI Taxonomy" id="1348612"/>
    <lineage>
        <taxon>Eukaryota</taxon>
        <taxon>Fungi</taxon>
        <taxon>Fungi incertae sedis</taxon>
        <taxon>Mucoromycota</taxon>
        <taxon>Glomeromycotina</taxon>
        <taxon>Glomeromycetes</taxon>
        <taxon>Diversisporales</taxon>
        <taxon>Diversisporaceae</taxon>
        <taxon>Diversispora</taxon>
    </lineage>
</organism>
<evidence type="ECO:0000259" key="1">
    <source>
        <dbReference type="Pfam" id="PF12323"/>
    </source>
</evidence>
<dbReference type="AlphaFoldDB" id="A0A397JEL0"/>
<evidence type="ECO:0000313" key="2">
    <source>
        <dbReference type="EMBL" id="RHZ83413.1"/>
    </source>
</evidence>
<accession>A0A397JEL0</accession>
<feature type="domain" description="Transposase putative helix-turn-helix" evidence="1">
    <location>
        <begin position="54"/>
        <end position="87"/>
    </location>
</feature>
<name>A0A397JEL0_9GLOM</name>
<protein>
    <recommendedName>
        <fullName evidence="1">Transposase putative helix-turn-helix domain-containing protein</fullName>
    </recommendedName>
</protein>
<dbReference type="OrthoDB" id="2438897at2759"/>
<dbReference type="Pfam" id="PF12323">
    <property type="entry name" value="HTH_OrfB_IS605"/>
    <property type="match status" value="1"/>
</dbReference>
<keyword evidence="3" id="KW-1185">Reference proteome</keyword>
<proteinExistence type="predicted"/>